<proteinExistence type="predicted"/>
<sequence>MLLVADENGREDEPGPEPTGQFICAKQMMYRAVPRLASASFAPLPTPYSLQTIYPRGPGFVVVEPHKLPDYQREEAKRFTPSKRPIGSWSLDLWTHAGWAHGDIERPVRASGWGRIDNQKSHESGRWQSQTT</sequence>
<comment type="caution">
    <text evidence="2">The sequence shown here is derived from an EMBL/GenBank/DDBJ whole genome shotgun (WGS) entry which is preliminary data.</text>
</comment>
<name>A0A9P5LAU2_9HYPO</name>
<reference evidence="2" key="1">
    <citation type="submission" date="2020-03" db="EMBL/GenBank/DDBJ databases">
        <title>Draft Genome Sequence of Cylindrodendrum hubeiense.</title>
        <authorList>
            <person name="Buettner E."/>
            <person name="Kellner H."/>
        </authorList>
    </citation>
    <scope>NUCLEOTIDE SEQUENCE</scope>
    <source>
        <strain evidence="2">IHI 201604</strain>
    </source>
</reference>
<organism evidence="2 3">
    <name type="scientific">Cylindrodendrum hubeiense</name>
    <dbReference type="NCBI Taxonomy" id="595255"/>
    <lineage>
        <taxon>Eukaryota</taxon>
        <taxon>Fungi</taxon>
        <taxon>Dikarya</taxon>
        <taxon>Ascomycota</taxon>
        <taxon>Pezizomycotina</taxon>
        <taxon>Sordariomycetes</taxon>
        <taxon>Hypocreomycetidae</taxon>
        <taxon>Hypocreales</taxon>
        <taxon>Nectriaceae</taxon>
        <taxon>Cylindrodendrum</taxon>
    </lineage>
</organism>
<dbReference type="EMBL" id="JAANBB010000376">
    <property type="protein sequence ID" value="KAF7543295.1"/>
    <property type="molecule type" value="Genomic_DNA"/>
</dbReference>
<evidence type="ECO:0000256" key="1">
    <source>
        <dbReference type="SAM" id="MobiDB-lite"/>
    </source>
</evidence>
<accession>A0A9P5LAU2</accession>
<evidence type="ECO:0000313" key="2">
    <source>
        <dbReference type="EMBL" id="KAF7543295.1"/>
    </source>
</evidence>
<gene>
    <name evidence="2" type="ORF">G7Z17_g10854</name>
</gene>
<protein>
    <submittedName>
        <fullName evidence="2">Uncharacterized protein</fullName>
    </submittedName>
</protein>
<dbReference type="Proteomes" id="UP000722485">
    <property type="component" value="Unassembled WGS sequence"/>
</dbReference>
<feature type="region of interest" description="Disordered" evidence="1">
    <location>
        <begin position="110"/>
        <end position="132"/>
    </location>
</feature>
<evidence type="ECO:0000313" key="3">
    <source>
        <dbReference type="Proteomes" id="UP000722485"/>
    </source>
</evidence>
<keyword evidence="3" id="KW-1185">Reference proteome</keyword>
<dbReference type="AlphaFoldDB" id="A0A9P5LAU2"/>